<evidence type="ECO:0000313" key="2">
    <source>
        <dbReference type="Proteomes" id="UP000195043"/>
    </source>
</evidence>
<dbReference type="OrthoDB" id="2191189at2"/>
<dbReference type="EMBL" id="NGKU01000001">
    <property type="protein sequence ID" value="OTN76748.1"/>
    <property type="molecule type" value="Genomic_DNA"/>
</dbReference>
<protein>
    <submittedName>
        <fullName evidence="1">Uncharacterized protein</fullName>
    </submittedName>
</protein>
<sequence length="68" mass="7946">MIPGNNKIIILEDGNFYWDVVRLDQAKELFLKGYRPSEVSQIMNEKLIDVGLIYLHLLQTDQIKNLEV</sequence>
<gene>
    <name evidence="1" type="ORF">A5886_001827</name>
</gene>
<dbReference type="AlphaFoldDB" id="A0A242A6U0"/>
<dbReference type="Proteomes" id="UP000195043">
    <property type="component" value="Unassembled WGS sequence"/>
</dbReference>
<dbReference type="RefSeq" id="WP_086274729.1">
    <property type="nucleotide sequence ID" value="NZ_NGKU01000001.1"/>
</dbReference>
<reference evidence="1 2" key="1">
    <citation type="submission" date="2017-05" db="EMBL/GenBank/DDBJ databases">
        <title>The Genome Sequence of Enterococcus sp. 8G7_MSG3316.</title>
        <authorList>
            <consortium name="The Broad Institute Genomics Platform"/>
            <consortium name="The Broad Institute Genomic Center for Infectious Diseases"/>
            <person name="Earl A."/>
            <person name="Manson A."/>
            <person name="Schwartman J."/>
            <person name="Gilmore M."/>
            <person name="Abouelleil A."/>
            <person name="Cao P."/>
            <person name="Chapman S."/>
            <person name="Cusick C."/>
            <person name="Shea T."/>
            <person name="Young S."/>
            <person name="Neafsey D."/>
            <person name="Nusbaum C."/>
            <person name="Birren B."/>
        </authorList>
    </citation>
    <scope>NUCLEOTIDE SEQUENCE [LARGE SCALE GENOMIC DNA]</scope>
    <source>
        <strain evidence="1 2">8G7_MSG3316</strain>
    </source>
</reference>
<accession>A0A242A6U0</accession>
<proteinExistence type="predicted"/>
<comment type="caution">
    <text evidence="1">The sequence shown here is derived from an EMBL/GenBank/DDBJ whole genome shotgun (WGS) entry which is preliminary data.</text>
</comment>
<name>A0A242A6U0_9ENTE</name>
<keyword evidence="2" id="KW-1185">Reference proteome</keyword>
<dbReference type="STRING" id="1834191.A5886_001827"/>
<organism evidence="1 2">
    <name type="scientific">Candidatus Enterococcus testudinis</name>
    <dbReference type="NCBI Taxonomy" id="1834191"/>
    <lineage>
        <taxon>Bacteria</taxon>
        <taxon>Bacillati</taxon>
        <taxon>Bacillota</taxon>
        <taxon>Bacilli</taxon>
        <taxon>Lactobacillales</taxon>
        <taxon>Enterococcaceae</taxon>
        <taxon>Enterococcus</taxon>
    </lineage>
</organism>
<evidence type="ECO:0000313" key="1">
    <source>
        <dbReference type="EMBL" id="OTN76748.1"/>
    </source>
</evidence>